<dbReference type="PANTHER" id="PTHR42855">
    <property type="entry name" value="ABC TRANSPORTER ATP-BINDING SUBUNIT"/>
    <property type="match status" value="1"/>
</dbReference>
<comment type="caution">
    <text evidence="8">The sequence shown here is derived from an EMBL/GenBank/DDBJ whole genome shotgun (WGS) entry which is preliminary data.</text>
</comment>
<dbReference type="InterPro" id="IPR027417">
    <property type="entry name" value="P-loop_NTPase"/>
</dbReference>
<dbReference type="FunFam" id="3.40.50.300:FF:000070">
    <property type="entry name" value="Putative ABC transporter ATP-binding component"/>
    <property type="match status" value="1"/>
</dbReference>
<dbReference type="RefSeq" id="WP_035325393.1">
    <property type="nucleotide sequence ID" value="NZ_CP015125.1"/>
</dbReference>
<dbReference type="SMART" id="SM00382">
    <property type="entry name" value="AAA"/>
    <property type="match status" value="2"/>
</dbReference>
<keyword evidence="3" id="KW-0067">ATP-binding</keyword>
<reference evidence="8 9" key="1">
    <citation type="submission" date="2014-10" db="EMBL/GenBank/DDBJ databases">
        <title>Draft genome sequence of the proteorhodopsin-containing marine bacterium Dokdonia donghaensis.</title>
        <authorList>
            <person name="Gomez-Consarnau L."/>
            <person name="Gonzalez J.M."/>
            <person name="Riedel T."/>
            <person name="Jaenicke S."/>
            <person name="Wagner-Doebler I."/>
            <person name="Fuhrman J.A."/>
        </authorList>
    </citation>
    <scope>NUCLEOTIDE SEQUENCE [LARGE SCALE GENOMIC DNA]</scope>
    <source>
        <strain evidence="8 9">DSW-1</strain>
    </source>
</reference>
<dbReference type="PANTHER" id="PTHR42855:SF2">
    <property type="entry name" value="DRUG RESISTANCE ABC TRANSPORTER,ATP-BINDING PROTEIN"/>
    <property type="match status" value="1"/>
</dbReference>
<feature type="domain" description="ABC transporter" evidence="7">
    <location>
        <begin position="328"/>
        <end position="541"/>
    </location>
</feature>
<dbReference type="KEGG" id="ddo:I597_0014"/>
<evidence type="ECO:0000259" key="7">
    <source>
        <dbReference type="PROSITE" id="PS50893"/>
    </source>
</evidence>
<dbReference type="KEGG" id="ddo:I597_2923"/>
<evidence type="ECO:0000256" key="4">
    <source>
        <dbReference type="ARBA" id="ARBA00061551"/>
    </source>
</evidence>
<dbReference type="GO" id="GO:0005524">
    <property type="term" value="F:ATP binding"/>
    <property type="evidence" value="ECO:0007669"/>
    <property type="project" value="UniProtKB-KW"/>
</dbReference>
<protein>
    <recommendedName>
        <fullName evidence="5">Probable ATP-binding protein YbiT</fullName>
    </recommendedName>
</protein>
<evidence type="ECO:0000313" key="8">
    <source>
        <dbReference type="EMBL" id="KGO06390.1"/>
    </source>
</evidence>
<evidence type="ECO:0000313" key="9">
    <source>
        <dbReference type="Proteomes" id="UP000030140"/>
    </source>
</evidence>
<dbReference type="Proteomes" id="UP000030140">
    <property type="component" value="Unassembled WGS sequence"/>
</dbReference>
<dbReference type="InterPro" id="IPR032781">
    <property type="entry name" value="ABC_tran_Xtn"/>
</dbReference>
<dbReference type="InterPro" id="IPR003439">
    <property type="entry name" value="ABC_transporter-like_ATP-bd"/>
</dbReference>
<dbReference type="GO" id="GO:0016887">
    <property type="term" value="F:ATP hydrolysis activity"/>
    <property type="evidence" value="ECO:0007669"/>
    <property type="project" value="InterPro"/>
</dbReference>
<evidence type="ECO:0000256" key="6">
    <source>
        <dbReference type="SAM" id="Coils"/>
    </source>
</evidence>
<dbReference type="InterPro" id="IPR017871">
    <property type="entry name" value="ABC_transporter-like_CS"/>
</dbReference>
<keyword evidence="1" id="KW-0677">Repeat</keyword>
<dbReference type="PROSITE" id="PS00211">
    <property type="entry name" value="ABC_TRANSPORTER_1"/>
    <property type="match status" value="2"/>
</dbReference>
<accession>A0A0A2H187</accession>
<evidence type="ECO:0000256" key="2">
    <source>
        <dbReference type="ARBA" id="ARBA00022741"/>
    </source>
</evidence>
<feature type="coiled-coil region" evidence="6">
    <location>
        <begin position="263"/>
        <end position="290"/>
    </location>
</feature>
<evidence type="ECO:0000256" key="3">
    <source>
        <dbReference type="ARBA" id="ARBA00022840"/>
    </source>
</evidence>
<dbReference type="GO" id="GO:0016740">
    <property type="term" value="F:transferase activity"/>
    <property type="evidence" value="ECO:0007669"/>
    <property type="project" value="UniProtKB-KW"/>
</dbReference>
<dbReference type="CDD" id="cd03221">
    <property type="entry name" value="ABCF_EF-3"/>
    <property type="match status" value="2"/>
</dbReference>
<dbReference type="PROSITE" id="PS50893">
    <property type="entry name" value="ABC_TRANSPORTER_2"/>
    <property type="match status" value="2"/>
</dbReference>
<name>A0A0A2H187_9FLAO</name>
<dbReference type="InterPro" id="IPR003593">
    <property type="entry name" value="AAA+_ATPase"/>
</dbReference>
<evidence type="ECO:0000256" key="5">
    <source>
        <dbReference type="ARBA" id="ARBA00074044"/>
    </source>
</evidence>
<dbReference type="SUPFAM" id="SSF52540">
    <property type="entry name" value="P-loop containing nucleoside triphosphate hydrolases"/>
    <property type="match status" value="2"/>
</dbReference>
<dbReference type="InterPro" id="IPR051309">
    <property type="entry name" value="ABCF_ATPase"/>
</dbReference>
<dbReference type="Pfam" id="PF12848">
    <property type="entry name" value="ABC_tran_Xtn"/>
    <property type="match status" value="1"/>
</dbReference>
<dbReference type="Gene3D" id="3.40.50.300">
    <property type="entry name" value="P-loop containing nucleotide triphosphate hydrolases"/>
    <property type="match status" value="2"/>
</dbReference>
<proteinExistence type="inferred from homology"/>
<keyword evidence="2" id="KW-0547">Nucleotide-binding</keyword>
<keyword evidence="9" id="KW-1185">Reference proteome</keyword>
<keyword evidence="6" id="KW-0175">Coiled coil</keyword>
<dbReference type="AlphaFoldDB" id="A0A0A2H187"/>
<dbReference type="OrthoDB" id="1521973at2"/>
<dbReference type="PATRIC" id="fig|1300343.5.peg.14"/>
<gene>
    <name evidence="8" type="ORF">NV36_05750</name>
</gene>
<keyword evidence="8" id="KW-0808">Transferase</keyword>
<dbReference type="EMBL" id="JSAQ01000001">
    <property type="protein sequence ID" value="KGO06390.1"/>
    <property type="molecule type" value="Genomic_DNA"/>
</dbReference>
<evidence type="ECO:0000256" key="1">
    <source>
        <dbReference type="ARBA" id="ARBA00022737"/>
    </source>
</evidence>
<dbReference type="FunFam" id="3.40.50.300:FF:000011">
    <property type="entry name" value="Putative ABC transporter ATP-binding component"/>
    <property type="match status" value="1"/>
</dbReference>
<feature type="domain" description="ABC transporter" evidence="7">
    <location>
        <begin position="2"/>
        <end position="260"/>
    </location>
</feature>
<comment type="similarity">
    <text evidence="4">Belongs to the ABC transporter superfamily. ABCF family. YbiT subfamily.</text>
</comment>
<organism evidence="8 9">
    <name type="scientific">Dokdonia donghaensis DSW-1</name>
    <dbReference type="NCBI Taxonomy" id="1300343"/>
    <lineage>
        <taxon>Bacteria</taxon>
        <taxon>Pseudomonadati</taxon>
        <taxon>Bacteroidota</taxon>
        <taxon>Flavobacteriia</taxon>
        <taxon>Flavobacteriales</taxon>
        <taxon>Flavobacteriaceae</taxon>
        <taxon>Dokdonia</taxon>
    </lineage>
</organism>
<dbReference type="Pfam" id="PF00005">
    <property type="entry name" value="ABC_tran"/>
    <property type="match status" value="2"/>
</dbReference>
<feature type="coiled-coil region" evidence="6">
    <location>
        <begin position="566"/>
        <end position="593"/>
    </location>
</feature>
<sequence length="636" mass="73090">MLNIHNLSVSFQGEYLFEEITFRLNNGDRVGLVGKNGAGKSTMLRIISGEQQYDTGSIAIEKEISIGFLKQDIDFIEGRTVLEESYEAFKEIKKLESQLAHINEQLATRTDYESESYNQLMIDINDVQHQYEVHGGYSYKGETERILQGLGFKREDFDKLTDTFSGGWRMRIELAKLLLQNHDILLLDEPTNHLDIESIIWLESFLRGYTGAVVIVSHDKMFLDNVTNRTIEISLGRIYDYPKPYTQYLVLRSEIREQQLASQKNQQKQIEQTEKLIEKFRAKASKATMAQSLIKKLDKIDRIEVDEDDNSVMTLKFPVSVTPGKVVVEAEEVAKSYGDKNVLQGIDLLVERDTKTAFVGQNGQGKSTLAKIIVGELEHQGKVKLGHNVQIGYFAQNQAEYLDGSKTVEETMIDAADEKTRPRVRDILGSFLFRGEEVDKYVRVLSGGERNRLALAKLMLQPFNVLVMDEPTNHLDIKSKNVLKDSLKQFEGTLIVVSHDRDFLQGLTDRVYEFKDHRIREYLGDIDYYLEQREVANLREVEKRDVIKKEAPVKSTKKSYEDQKKLKSLNNRLSKVESNINKIEREIKELDVALATNYDETVADPSFFDIYNGKKKKLDGFMEDWEKITEELDALN</sequence>